<comment type="caution">
    <text evidence="1">The sequence shown here is derived from an EMBL/GenBank/DDBJ whole genome shotgun (WGS) entry which is preliminary data.</text>
</comment>
<gene>
    <name evidence="1" type="ORF">MNOR_LOCUS25489</name>
</gene>
<dbReference type="EMBL" id="CAXKWB010024395">
    <property type="protein sequence ID" value="CAL4126249.1"/>
    <property type="molecule type" value="Genomic_DNA"/>
</dbReference>
<organism evidence="1 2">
    <name type="scientific">Meganyctiphanes norvegica</name>
    <name type="common">Northern krill</name>
    <name type="synonym">Thysanopoda norvegica</name>
    <dbReference type="NCBI Taxonomy" id="48144"/>
    <lineage>
        <taxon>Eukaryota</taxon>
        <taxon>Metazoa</taxon>
        <taxon>Ecdysozoa</taxon>
        <taxon>Arthropoda</taxon>
        <taxon>Crustacea</taxon>
        <taxon>Multicrustacea</taxon>
        <taxon>Malacostraca</taxon>
        <taxon>Eumalacostraca</taxon>
        <taxon>Eucarida</taxon>
        <taxon>Euphausiacea</taxon>
        <taxon>Euphausiidae</taxon>
        <taxon>Meganyctiphanes</taxon>
    </lineage>
</organism>
<dbReference type="Proteomes" id="UP001497623">
    <property type="component" value="Unassembled WGS sequence"/>
</dbReference>
<sequence length="189" mass="21560">FISNQRRAKEFLLSAMKHFKKCPCVQCTTIFATFRTSLYENIGTTSNGGDLVKPRELTSTWYFYLNDIYMHLCTEKDSFVFFWCKFRSDMFQTVLGEILRSCEVHVGNMVVDVSDLVDPYCGTSHILTWSETLTYTLLKKDFFLNPGMVIDDIPGSIAECVTTSPTSKPVILPSNSCLVLPWYTTNHGQ</sequence>
<evidence type="ECO:0000313" key="2">
    <source>
        <dbReference type="Proteomes" id="UP001497623"/>
    </source>
</evidence>
<proteinExistence type="predicted"/>
<protein>
    <submittedName>
        <fullName evidence="1">Uncharacterized protein</fullName>
    </submittedName>
</protein>
<feature type="non-terminal residue" evidence="1">
    <location>
        <position position="189"/>
    </location>
</feature>
<keyword evidence="2" id="KW-1185">Reference proteome</keyword>
<dbReference type="AlphaFoldDB" id="A0AAV2RN01"/>
<reference evidence="1 2" key="1">
    <citation type="submission" date="2024-05" db="EMBL/GenBank/DDBJ databases">
        <authorList>
            <person name="Wallberg A."/>
        </authorList>
    </citation>
    <scope>NUCLEOTIDE SEQUENCE [LARGE SCALE GENOMIC DNA]</scope>
</reference>
<accession>A0AAV2RN01</accession>
<evidence type="ECO:0000313" key="1">
    <source>
        <dbReference type="EMBL" id="CAL4126249.1"/>
    </source>
</evidence>
<name>A0AAV2RN01_MEGNR</name>
<feature type="non-terminal residue" evidence="1">
    <location>
        <position position="1"/>
    </location>
</feature>